<name>A0A6J4LXH0_9BACT</name>
<gene>
    <name evidence="2" type="ORF">AVDCRST_MAG89-2804</name>
</gene>
<proteinExistence type="predicted"/>
<evidence type="ECO:0000313" key="2">
    <source>
        <dbReference type="EMBL" id="CAA9344789.1"/>
    </source>
</evidence>
<feature type="region of interest" description="Disordered" evidence="1">
    <location>
        <begin position="33"/>
        <end position="61"/>
    </location>
</feature>
<feature type="non-terminal residue" evidence="2">
    <location>
        <position position="1"/>
    </location>
</feature>
<evidence type="ECO:0000256" key="1">
    <source>
        <dbReference type="SAM" id="MobiDB-lite"/>
    </source>
</evidence>
<accession>A0A6J4LXH0</accession>
<dbReference type="EMBL" id="CADCTV010000587">
    <property type="protein sequence ID" value="CAA9344789.1"/>
    <property type="molecule type" value="Genomic_DNA"/>
</dbReference>
<reference evidence="2" key="1">
    <citation type="submission" date="2020-02" db="EMBL/GenBank/DDBJ databases">
        <authorList>
            <person name="Meier V. D."/>
        </authorList>
    </citation>
    <scope>NUCLEOTIDE SEQUENCE</scope>
    <source>
        <strain evidence="2">AVDCRST_MAG89</strain>
    </source>
</reference>
<protein>
    <submittedName>
        <fullName evidence="2">Uncharacterized protein</fullName>
    </submittedName>
</protein>
<dbReference type="AlphaFoldDB" id="A0A6J4LXH0"/>
<organism evidence="2">
    <name type="scientific">uncultured Gemmatimonadota bacterium</name>
    <dbReference type="NCBI Taxonomy" id="203437"/>
    <lineage>
        <taxon>Bacteria</taxon>
        <taxon>Pseudomonadati</taxon>
        <taxon>Gemmatimonadota</taxon>
        <taxon>environmental samples</taxon>
    </lineage>
</organism>
<sequence length="61" mass="6634">TFRIVTDEWPRRAGIDPLHKLIDRKLEDNVIGITRGRGSPVPTRSPARRDSAGAKAAGGAR</sequence>